<organism evidence="1">
    <name type="scientific">marine sediment metagenome</name>
    <dbReference type="NCBI Taxonomy" id="412755"/>
    <lineage>
        <taxon>unclassified sequences</taxon>
        <taxon>metagenomes</taxon>
        <taxon>ecological metagenomes</taxon>
    </lineage>
</organism>
<accession>X1ETF7</accession>
<sequence length="117" mass="13141">LDLRITKKSGTPVTIVPEGTPGATTVAIKRVDDLSFYSLGHDQLAKKVGLTGPKTTAVIRYLKLEEDQDCVKKFTVGKSKFRRFSQKAINKIKTTLDNVTIEEIWKSHGIRSRRRQA</sequence>
<evidence type="ECO:0000313" key="1">
    <source>
        <dbReference type="EMBL" id="GAH36661.1"/>
    </source>
</evidence>
<dbReference type="EMBL" id="BARU01010737">
    <property type="protein sequence ID" value="GAH36661.1"/>
    <property type="molecule type" value="Genomic_DNA"/>
</dbReference>
<feature type="non-terminal residue" evidence="1">
    <location>
        <position position="1"/>
    </location>
</feature>
<reference evidence="1" key="1">
    <citation type="journal article" date="2014" name="Front. Microbiol.">
        <title>High frequency of phylogenetically diverse reductive dehalogenase-homologous genes in deep subseafloor sedimentary metagenomes.</title>
        <authorList>
            <person name="Kawai M."/>
            <person name="Futagami T."/>
            <person name="Toyoda A."/>
            <person name="Takaki Y."/>
            <person name="Nishi S."/>
            <person name="Hori S."/>
            <person name="Arai W."/>
            <person name="Tsubouchi T."/>
            <person name="Morono Y."/>
            <person name="Uchiyama I."/>
            <person name="Ito T."/>
            <person name="Fujiyama A."/>
            <person name="Inagaki F."/>
            <person name="Takami H."/>
        </authorList>
    </citation>
    <scope>NUCLEOTIDE SEQUENCE</scope>
    <source>
        <strain evidence="1">Expedition CK06-06</strain>
    </source>
</reference>
<dbReference type="AlphaFoldDB" id="X1ETF7"/>
<gene>
    <name evidence="1" type="ORF">S03H2_20385</name>
</gene>
<comment type="caution">
    <text evidence="1">The sequence shown here is derived from an EMBL/GenBank/DDBJ whole genome shotgun (WGS) entry which is preliminary data.</text>
</comment>
<name>X1ETF7_9ZZZZ</name>
<protein>
    <submittedName>
        <fullName evidence="1">Uncharacterized protein</fullName>
    </submittedName>
</protein>
<proteinExistence type="predicted"/>